<dbReference type="CDD" id="cd07197">
    <property type="entry name" value="nitrilase"/>
    <property type="match status" value="1"/>
</dbReference>
<dbReference type="Gene3D" id="3.60.110.10">
    <property type="entry name" value="Carbon-nitrogen hydrolase"/>
    <property type="match status" value="1"/>
</dbReference>
<dbReference type="GO" id="GO:0016787">
    <property type="term" value="F:hydrolase activity"/>
    <property type="evidence" value="ECO:0007669"/>
    <property type="project" value="UniProtKB-KW"/>
</dbReference>
<feature type="domain" description="CN hydrolase" evidence="2">
    <location>
        <begin position="4"/>
        <end position="237"/>
    </location>
</feature>
<dbReference type="PANTHER" id="PTHR43674">
    <property type="entry name" value="NITRILASE C965.09-RELATED"/>
    <property type="match status" value="1"/>
</dbReference>
<organism evidence="3 4">
    <name type="scientific">Nocardioides aromaticivorans</name>
    <dbReference type="NCBI Taxonomy" id="200618"/>
    <lineage>
        <taxon>Bacteria</taxon>
        <taxon>Bacillati</taxon>
        <taxon>Actinomycetota</taxon>
        <taxon>Actinomycetes</taxon>
        <taxon>Propionibacteriales</taxon>
        <taxon>Nocardioidaceae</taxon>
        <taxon>Nocardioides</taxon>
    </lineage>
</organism>
<dbReference type="InterPro" id="IPR003010">
    <property type="entry name" value="C-N_Hydrolase"/>
</dbReference>
<dbReference type="Proteomes" id="UP000662818">
    <property type="component" value="Chromosome"/>
</dbReference>
<dbReference type="EMBL" id="CP022295">
    <property type="protein sequence ID" value="QSR27780.1"/>
    <property type="molecule type" value="Genomic_DNA"/>
</dbReference>
<dbReference type="RefSeq" id="WP_207011347.1">
    <property type="nucleotide sequence ID" value="NZ_CP022295.1"/>
</dbReference>
<proteinExistence type="predicted"/>
<evidence type="ECO:0000313" key="4">
    <source>
        <dbReference type="Proteomes" id="UP000662818"/>
    </source>
</evidence>
<dbReference type="InterPro" id="IPR050345">
    <property type="entry name" value="Aliph_Amidase/BUP"/>
</dbReference>
<reference evidence="3 4" key="1">
    <citation type="submission" date="2017-06" db="EMBL/GenBank/DDBJ databases">
        <title>Complete Genome Sequence of the Soil Carbazole-Degrading Bacterium Nocardioides aromaticivorans IC177.</title>
        <authorList>
            <person name="Vejarano F."/>
            <person name="Suzuki-Minakuchi C."/>
            <person name="Ohtsubo Y."/>
            <person name="Tsuda M."/>
            <person name="Okada K."/>
            <person name="Nojiri H."/>
        </authorList>
    </citation>
    <scope>NUCLEOTIDE SEQUENCE [LARGE SCALE GENOMIC DNA]</scope>
    <source>
        <strain evidence="3 4">IC177</strain>
    </source>
</reference>
<dbReference type="InterPro" id="IPR036526">
    <property type="entry name" value="C-N_Hydrolase_sf"/>
</dbReference>
<protein>
    <submittedName>
        <fullName evidence="3">Carbon-nitrogen hydrolase family protein</fullName>
    </submittedName>
</protein>
<evidence type="ECO:0000313" key="3">
    <source>
        <dbReference type="EMBL" id="QSR27780.1"/>
    </source>
</evidence>
<dbReference type="SUPFAM" id="SSF56317">
    <property type="entry name" value="Carbon-nitrogen hydrolase"/>
    <property type="match status" value="1"/>
</dbReference>
<keyword evidence="1 3" id="KW-0378">Hydrolase</keyword>
<evidence type="ECO:0000256" key="1">
    <source>
        <dbReference type="ARBA" id="ARBA00022801"/>
    </source>
</evidence>
<dbReference type="PANTHER" id="PTHR43674:SF2">
    <property type="entry name" value="BETA-UREIDOPROPIONASE"/>
    <property type="match status" value="1"/>
</dbReference>
<dbReference type="Pfam" id="PF00795">
    <property type="entry name" value="CN_hydrolase"/>
    <property type="match status" value="1"/>
</dbReference>
<keyword evidence="4" id="KW-1185">Reference proteome</keyword>
<accession>A0ABX7PQ00</accession>
<name>A0ABX7PQ00_9ACTN</name>
<dbReference type="PROSITE" id="PS50263">
    <property type="entry name" value="CN_HYDROLASE"/>
    <property type="match status" value="1"/>
</dbReference>
<gene>
    <name evidence="3" type="ORF">CFH99_19335</name>
</gene>
<sequence>MSGLVVAAAQAESRAGDLASNVATAARLVRQAGARVVVLPEAFLTGYDASAFAGALPTVDDLAGVVLDPLREAAVAAGATVVASAALARPHGRTLSSVVVGPDGTTTAPYDKQHLDGDEPDWFVAGESGASIVVDGHVLALSICRDGSVPAHAAEAAAAGAAAYLCSAAYFPGGARRMDVTYAARALDHRFPVVVAGLTGRCGAHTFIGGSAVYGPDAEPLARLGDGEGVARAELALG</sequence>
<evidence type="ECO:0000259" key="2">
    <source>
        <dbReference type="PROSITE" id="PS50263"/>
    </source>
</evidence>